<sequence length="187" mass="21127">MGNQQSKTKVRGNKKLFPYVRVSSSPPPSQSQPLLASDEHSKTSNSNLTCRMCSEDSKKEIETMRKSFTDLAKKVDELEKKQCKDNTADIKRIDKVIAEQDKQIKRLKEKLVEQHEQRNTALVEINATSQNTINQSIPDLMSFEPVTWDLLPSSVDSLQETKDFLDDFAGGMVIVIFLLSILIGLNL</sequence>
<keyword evidence="2" id="KW-1185">Reference proteome</keyword>
<name>A0ACB7WLA3_DIOAL</name>
<protein>
    <submittedName>
        <fullName evidence="1">CAPPD an extracellular domain of amyloid beta A4 protein</fullName>
    </submittedName>
</protein>
<dbReference type="EMBL" id="CM037013">
    <property type="protein sequence ID" value="KAH7689107.1"/>
    <property type="molecule type" value="Genomic_DNA"/>
</dbReference>
<dbReference type="Proteomes" id="UP000827976">
    <property type="component" value="Chromosome 3"/>
</dbReference>
<evidence type="ECO:0000313" key="2">
    <source>
        <dbReference type="Proteomes" id="UP000827976"/>
    </source>
</evidence>
<evidence type="ECO:0000313" key="1">
    <source>
        <dbReference type="EMBL" id="KAH7689107.1"/>
    </source>
</evidence>
<gene>
    <name evidence="1" type="ORF">IHE45_03G074800</name>
</gene>
<comment type="caution">
    <text evidence="1">The sequence shown here is derived from an EMBL/GenBank/DDBJ whole genome shotgun (WGS) entry which is preliminary data.</text>
</comment>
<organism evidence="1 2">
    <name type="scientific">Dioscorea alata</name>
    <name type="common">Purple yam</name>
    <dbReference type="NCBI Taxonomy" id="55571"/>
    <lineage>
        <taxon>Eukaryota</taxon>
        <taxon>Viridiplantae</taxon>
        <taxon>Streptophyta</taxon>
        <taxon>Embryophyta</taxon>
        <taxon>Tracheophyta</taxon>
        <taxon>Spermatophyta</taxon>
        <taxon>Magnoliopsida</taxon>
        <taxon>Liliopsida</taxon>
        <taxon>Dioscoreales</taxon>
        <taxon>Dioscoreaceae</taxon>
        <taxon>Dioscorea</taxon>
    </lineage>
</organism>
<accession>A0ACB7WLA3</accession>
<reference evidence="2" key="1">
    <citation type="journal article" date="2022" name="Nat. Commun.">
        <title>Chromosome evolution and the genetic basis of agronomically important traits in greater yam.</title>
        <authorList>
            <person name="Bredeson J.V."/>
            <person name="Lyons J.B."/>
            <person name="Oniyinde I.O."/>
            <person name="Okereke N.R."/>
            <person name="Kolade O."/>
            <person name="Nnabue I."/>
            <person name="Nwadili C.O."/>
            <person name="Hribova E."/>
            <person name="Parker M."/>
            <person name="Nwogha J."/>
            <person name="Shu S."/>
            <person name="Carlson J."/>
            <person name="Kariba R."/>
            <person name="Muthemba S."/>
            <person name="Knop K."/>
            <person name="Barton G.J."/>
            <person name="Sherwood A.V."/>
            <person name="Lopez-Montes A."/>
            <person name="Asiedu R."/>
            <person name="Jamnadass R."/>
            <person name="Muchugi A."/>
            <person name="Goodstein D."/>
            <person name="Egesi C.N."/>
            <person name="Featherston J."/>
            <person name="Asfaw A."/>
            <person name="Simpson G.G."/>
            <person name="Dolezel J."/>
            <person name="Hendre P.S."/>
            <person name="Van Deynze A."/>
            <person name="Kumar P.L."/>
            <person name="Obidiegwu J.E."/>
            <person name="Bhattacharjee R."/>
            <person name="Rokhsar D.S."/>
        </authorList>
    </citation>
    <scope>NUCLEOTIDE SEQUENCE [LARGE SCALE GENOMIC DNA]</scope>
    <source>
        <strain evidence="2">cv. TDa95/00328</strain>
    </source>
</reference>
<proteinExistence type="predicted"/>